<gene>
    <name evidence="2" type="ORF">FOF46_06760</name>
</gene>
<reference evidence="2 3" key="1">
    <citation type="submission" date="2019-07" db="EMBL/GenBank/DDBJ databases">
        <title>The draft genome sequence of Aquimarina algiphila M91.</title>
        <authorList>
            <person name="Meng X."/>
        </authorList>
    </citation>
    <scope>NUCLEOTIDE SEQUENCE [LARGE SCALE GENOMIC DNA]</scope>
    <source>
        <strain evidence="2 3">M91</strain>
    </source>
</reference>
<feature type="transmembrane region" description="Helical" evidence="1">
    <location>
        <begin position="19"/>
        <end position="39"/>
    </location>
</feature>
<evidence type="ECO:0000313" key="3">
    <source>
        <dbReference type="Proteomes" id="UP000318833"/>
    </source>
</evidence>
<protein>
    <submittedName>
        <fullName evidence="2">Uncharacterized protein</fullName>
    </submittedName>
</protein>
<feature type="transmembrane region" description="Helical" evidence="1">
    <location>
        <begin position="46"/>
        <end position="66"/>
    </location>
</feature>
<dbReference type="OrthoDB" id="1446731at2"/>
<evidence type="ECO:0000313" key="2">
    <source>
        <dbReference type="EMBL" id="TSE09996.1"/>
    </source>
</evidence>
<evidence type="ECO:0000256" key="1">
    <source>
        <dbReference type="SAM" id="Phobius"/>
    </source>
</evidence>
<keyword evidence="3" id="KW-1185">Reference proteome</keyword>
<dbReference type="RefSeq" id="WP_143915916.1">
    <property type="nucleotide sequence ID" value="NZ_CANMIK010000011.1"/>
</dbReference>
<feature type="transmembrane region" description="Helical" evidence="1">
    <location>
        <begin position="78"/>
        <end position="95"/>
    </location>
</feature>
<keyword evidence="1" id="KW-0812">Transmembrane</keyword>
<keyword evidence="1" id="KW-1133">Transmembrane helix</keyword>
<keyword evidence="1" id="KW-0472">Membrane</keyword>
<dbReference type="Proteomes" id="UP000318833">
    <property type="component" value="Unassembled WGS sequence"/>
</dbReference>
<dbReference type="EMBL" id="VLNR01000010">
    <property type="protein sequence ID" value="TSE09996.1"/>
    <property type="molecule type" value="Genomic_DNA"/>
</dbReference>
<comment type="caution">
    <text evidence="2">The sequence shown here is derived from an EMBL/GenBank/DDBJ whole genome shotgun (WGS) entry which is preliminary data.</text>
</comment>
<organism evidence="2 3">
    <name type="scientific">Aquimarina algiphila</name>
    <dbReference type="NCBI Taxonomy" id="2047982"/>
    <lineage>
        <taxon>Bacteria</taxon>
        <taxon>Pseudomonadati</taxon>
        <taxon>Bacteroidota</taxon>
        <taxon>Flavobacteriia</taxon>
        <taxon>Flavobacteriales</taxon>
        <taxon>Flavobacteriaceae</taxon>
        <taxon>Aquimarina</taxon>
    </lineage>
</organism>
<dbReference type="AlphaFoldDB" id="A0A554VNP2"/>
<proteinExistence type="predicted"/>
<accession>A0A554VNP2</accession>
<sequence length="131" mass="15666">MKEIHFIGFTYTSQYYESIYILTWTLVGKLLPLIAFSYIFIKAKTIWSYALFSPIIMYIFQIIAVINEDIGSVDKIEFFYCLPVFIMYCFLLYRYKRFLIDLKAKQDYERELVKTGLEGLLNQELDRGDEE</sequence>
<name>A0A554VNP2_9FLAO</name>